<evidence type="ECO:0000313" key="2">
    <source>
        <dbReference type="Proteomes" id="UP000829447"/>
    </source>
</evidence>
<comment type="caution">
    <text evidence="1">The sequence shown here is derived from an EMBL/GenBank/DDBJ whole genome shotgun (WGS) entry which is preliminary data.</text>
</comment>
<accession>A0ACC5WSB4</accession>
<keyword evidence="2" id="KW-1185">Reference proteome</keyword>
<gene>
    <name evidence="1" type="ORF">PGIGA_G00257310</name>
</gene>
<sequence length="409" mass="45055">MYNGGIFVIIFITCQMLGSQSQECVSRQEVQSTLRHVHKLLSAHETSFLQSVRSLRKKLNLLHNNTIKHSGNISTGKHSTPICLAPNPPANGRMLGQVFRVGHEVHFLCNPGFQLSGPETRECLDSLSWSGEEPTCKMVDAGTDNNPPSSMPTSTSSPSPPSVSAYVRPARCIALQGSVHCTCEQGYSISSQDRSLCTDIDECELFRMTQPGRLCLHTCVNTAGSYYCQCPTGYSVSKDNRSCQDIDECERGAHNCTKEQVCVNTFGGHRCMVVECPRFRNASYIKTSPLQCERNPCVQGNKACLQAPVSVNFHFMSLVSNMSTPRVLFRVSAARILGDALRFGLLGNRGAGHFTLQRSSRQSGELLLVEPVQGPATLEAEVEMSELERRTLLGRYVTKVTLFVSPYSF</sequence>
<evidence type="ECO:0000313" key="1">
    <source>
        <dbReference type="EMBL" id="MCI4381907.1"/>
    </source>
</evidence>
<protein>
    <submittedName>
        <fullName evidence="1">Uncharacterized protein</fullName>
    </submittedName>
</protein>
<organism evidence="1 2">
    <name type="scientific">Pangasianodon gigas</name>
    <name type="common">Mekong giant catfish</name>
    <name type="synonym">Pangasius gigas</name>
    <dbReference type="NCBI Taxonomy" id="30993"/>
    <lineage>
        <taxon>Eukaryota</taxon>
        <taxon>Metazoa</taxon>
        <taxon>Chordata</taxon>
        <taxon>Craniata</taxon>
        <taxon>Vertebrata</taxon>
        <taxon>Euteleostomi</taxon>
        <taxon>Actinopterygii</taxon>
        <taxon>Neopterygii</taxon>
        <taxon>Teleostei</taxon>
        <taxon>Ostariophysi</taxon>
        <taxon>Siluriformes</taxon>
        <taxon>Pangasiidae</taxon>
        <taxon>Pangasianodon</taxon>
    </lineage>
</organism>
<dbReference type="EMBL" id="CM040462">
    <property type="protein sequence ID" value="MCI4381907.1"/>
    <property type="molecule type" value="Genomic_DNA"/>
</dbReference>
<proteinExistence type="predicted"/>
<name>A0ACC5WSB4_PANGG</name>
<reference evidence="1 2" key="1">
    <citation type="journal article" date="2022" name="bioRxiv">
        <title>An ancient truncated duplication of the anti-Mullerian hormone receptor type 2 gene is a potential conserved master sex determinant in the Pangasiidae catfish family.</title>
        <authorList>
            <person name="Wen M."/>
            <person name="Pan Q."/>
            <person name="Jouanno E."/>
            <person name="Montfort J."/>
            <person name="Zahm M."/>
            <person name="Cabau C."/>
            <person name="Klopp C."/>
            <person name="Iampietro C."/>
            <person name="Roques C."/>
            <person name="Bouchez O."/>
            <person name="Castinel A."/>
            <person name="Donnadieu C."/>
            <person name="Parrinello H."/>
            <person name="Poncet C."/>
            <person name="Belmonte E."/>
            <person name="Gautier V."/>
            <person name="Avarre J.-C."/>
            <person name="Dugue R."/>
            <person name="Gustiano R."/>
            <person name="Ha T.T.T."/>
            <person name="Campet M."/>
            <person name="Sriphairoj K."/>
            <person name="Ribolli J."/>
            <person name="de Almeida F.L."/>
            <person name="Desvignes T."/>
            <person name="Postlethwait J.H."/>
            <person name="Bucao C.F."/>
            <person name="Robinson-Rechavi M."/>
            <person name="Bobe J."/>
            <person name="Herpin A."/>
            <person name="Guiguen Y."/>
        </authorList>
    </citation>
    <scope>NUCLEOTIDE SEQUENCE [LARGE SCALE GENOMIC DNA]</scope>
    <source>
        <strain evidence="1">YG-Dec2019</strain>
    </source>
</reference>
<dbReference type="Proteomes" id="UP000829447">
    <property type="component" value="Linkage Group LG9"/>
</dbReference>